<dbReference type="AlphaFoldDB" id="A0AAW1J4A7"/>
<dbReference type="EMBL" id="JBDFQZ010000008">
    <property type="protein sequence ID" value="KAK9697295.1"/>
    <property type="molecule type" value="Genomic_DNA"/>
</dbReference>
<sequence>MSLTKVVKLIKDLSLVQKESLLITPFKHFANLRLTKITTCLVHCIVDNYNFRNRKLMLDNGETIDVSKEDVRTVLGLPSGGVVPQYSIEEMQPVFEEWINQFGDNAK</sequence>
<dbReference type="Proteomes" id="UP001443914">
    <property type="component" value="Unassembled WGS sequence"/>
</dbReference>
<gene>
    <name evidence="1" type="ORF">RND81_08G028000</name>
</gene>
<evidence type="ECO:0000313" key="2">
    <source>
        <dbReference type="Proteomes" id="UP001443914"/>
    </source>
</evidence>
<protein>
    <submittedName>
        <fullName evidence="1">Uncharacterized protein</fullName>
    </submittedName>
</protein>
<organism evidence="1 2">
    <name type="scientific">Saponaria officinalis</name>
    <name type="common">Common soapwort</name>
    <name type="synonym">Lychnis saponaria</name>
    <dbReference type="NCBI Taxonomy" id="3572"/>
    <lineage>
        <taxon>Eukaryota</taxon>
        <taxon>Viridiplantae</taxon>
        <taxon>Streptophyta</taxon>
        <taxon>Embryophyta</taxon>
        <taxon>Tracheophyta</taxon>
        <taxon>Spermatophyta</taxon>
        <taxon>Magnoliopsida</taxon>
        <taxon>eudicotyledons</taxon>
        <taxon>Gunneridae</taxon>
        <taxon>Pentapetalae</taxon>
        <taxon>Caryophyllales</taxon>
        <taxon>Caryophyllaceae</taxon>
        <taxon>Caryophylleae</taxon>
        <taxon>Saponaria</taxon>
    </lineage>
</organism>
<comment type="caution">
    <text evidence="1">The sequence shown here is derived from an EMBL/GenBank/DDBJ whole genome shotgun (WGS) entry which is preliminary data.</text>
</comment>
<keyword evidence="2" id="KW-1185">Reference proteome</keyword>
<accession>A0AAW1J4A7</accession>
<reference evidence="1" key="1">
    <citation type="submission" date="2024-03" db="EMBL/GenBank/DDBJ databases">
        <title>WGS assembly of Saponaria officinalis var. Norfolk2.</title>
        <authorList>
            <person name="Jenkins J."/>
            <person name="Shu S."/>
            <person name="Grimwood J."/>
            <person name="Barry K."/>
            <person name="Goodstein D."/>
            <person name="Schmutz J."/>
            <person name="Leebens-Mack J."/>
            <person name="Osbourn A."/>
        </authorList>
    </citation>
    <scope>NUCLEOTIDE SEQUENCE [LARGE SCALE GENOMIC DNA]</scope>
    <source>
        <strain evidence="1">JIC</strain>
    </source>
</reference>
<evidence type="ECO:0000313" key="1">
    <source>
        <dbReference type="EMBL" id="KAK9697295.1"/>
    </source>
</evidence>
<name>A0AAW1J4A7_SAPOF</name>
<proteinExistence type="predicted"/>